<dbReference type="RefSeq" id="WP_272098538.1">
    <property type="nucleotide sequence ID" value="NZ_JAQNDK010000003.1"/>
</dbReference>
<proteinExistence type="predicted"/>
<name>A0ABT5C8F9_9BACT</name>
<dbReference type="GO" id="GO:0003677">
    <property type="term" value="F:DNA binding"/>
    <property type="evidence" value="ECO:0007669"/>
    <property type="project" value="UniProtKB-KW"/>
</dbReference>
<dbReference type="Proteomes" id="UP001217485">
    <property type="component" value="Unassembled WGS sequence"/>
</dbReference>
<evidence type="ECO:0000256" key="1">
    <source>
        <dbReference type="SAM" id="SignalP"/>
    </source>
</evidence>
<protein>
    <submittedName>
        <fullName evidence="2">DNA-binding protein</fullName>
    </submittedName>
</protein>
<organism evidence="2 3">
    <name type="scientific">Sorangium atrum</name>
    <dbReference type="NCBI Taxonomy" id="2995308"/>
    <lineage>
        <taxon>Bacteria</taxon>
        <taxon>Pseudomonadati</taxon>
        <taxon>Myxococcota</taxon>
        <taxon>Polyangia</taxon>
        <taxon>Polyangiales</taxon>
        <taxon>Polyangiaceae</taxon>
        <taxon>Sorangium</taxon>
    </lineage>
</organism>
<reference evidence="2 3" key="1">
    <citation type="submission" date="2023-01" db="EMBL/GenBank/DDBJ databases">
        <title>Minimal conservation of predation-associated metabolite biosynthetic gene clusters underscores biosynthetic potential of Myxococcota including descriptions for ten novel species: Archangium lansinium sp. nov., Myxococcus landrumus sp. nov., Nannocystis bai.</title>
        <authorList>
            <person name="Ahearne A."/>
            <person name="Stevens C."/>
            <person name="Dowd S."/>
        </authorList>
    </citation>
    <scope>NUCLEOTIDE SEQUENCE [LARGE SCALE GENOMIC DNA]</scope>
    <source>
        <strain evidence="2 3">WIWO2</strain>
    </source>
</reference>
<evidence type="ECO:0000313" key="2">
    <source>
        <dbReference type="EMBL" id="MDC0681441.1"/>
    </source>
</evidence>
<accession>A0ABT5C8F9</accession>
<gene>
    <name evidence="2" type="ORF">POL72_27115</name>
</gene>
<dbReference type="EMBL" id="JAQNDK010000003">
    <property type="protein sequence ID" value="MDC0681441.1"/>
    <property type="molecule type" value="Genomic_DNA"/>
</dbReference>
<keyword evidence="3" id="KW-1185">Reference proteome</keyword>
<sequence length="218" mass="22322">MLSFFRGASRGAAAFLAISITAGPLFAAGDSIRFARDQAEGTVVTVQGVVSVPSGAFAPNDEGFAIQKGDSGIYIHDALGGSYALGQKVVVTGAVANSYGQVLGIQPTAIAVTGSHPVHPAKPIDTGDVGEGSEGTLVRIQGTVVDDVFDDGAYGYRFHVDDGSGEVTVFVYTGTGIDVSGVALGDEVEITGFSGQFLDHYEVNPRVASDIEEVSGCD</sequence>
<comment type="caution">
    <text evidence="2">The sequence shown here is derived from an EMBL/GenBank/DDBJ whole genome shotgun (WGS) entry which is preliminary data.</text>
</comment>
<evidence type="ECO:0000313" key="3">
    <source>
        <dbReference type="Proteomes" id="UP001217485"/>
    </source>
</evidence>
<keyword evidence="1" id="KW-0732">Signal</keyword>
<feature type="signal peptide" evidence="1">
    <location>
        <begin position="1"/>
        <end position="27"/>
    </location>
</feature>
<keyword evidence="2" id="KW-0238">DNA-binding</keyword>
<feature type="chain" id="PRO_5046036335" evidence="1">
    <location>
        <begin position="28"/>
        <end position="218"/>
    </location>
</feature>